<dbReference type="EMBL" id="CAXLJM020000090">
    <property type="protein sequence ID" value="CAL8131752.1"/>
    <property type="molecule type" value="Genomic_DNA"/>
</dbReference>
<evidence type="ECO:0000313" key="2">
    <source>
        <dbReference type="Proteomes" id="UP001642540"/>
    </source>
</evidence>
<evidence type="ECO:0000313" key="1">
    <source>
        <dbReference type="EMBL" id="CAL8131752.1"/>
    </source>
</evidence>
<dbReference type="Proteomes" id="UP001642540">
    <property type="component" value="Unassembled WGS sequence"/>
</dbReference>
<accession>A0ABP1RNJ1</accession>
<name>A0ABP1RNJ1_9HEXA</name>
<protein>
    <submittedName>
        <fullName evidence="1">Uncharacterized protein</fullName>
    </submittedName>
</protein>
<keyword evidence="2" id="KW-1185">Reference proteome</keyword>
<comment type="caution">
    <text evidence="1">The sequence shown here is derived from an EMBL/GenBank/DDBJ whole genome shotgun (WGS) entry which is preliminary data.</text>
</comment>
<gene>
    <name evidence="1" type="ORF">ODALV1_LOCUS24305</name>
</gene>
<reference evidence="1 2" key="1">
    <citation type="submission" date="2024-08" db="EMBL/GenBank/DDBJ databases">
        <authorList>
            <person name="Cucini C."/>
            <person name="Frati F."/>
        </authorList>
    </citation>
    <scope>NUCLEOTIDE SEQUENCE [LARGE SCALE GENOMIC DNA]</scope>
</reference>
<sequence length="122" mass="13462">MDLRRLQEEATPVRPCIVVIERICIFGLKKRDMVEPVPVAVVPPEVVVPSVEVVPPVVVVPSVEVVPPVVVVPPAVPRTPKQKPYIAKRTRYSRLAKIPKPTSERKTSLNDNSINSCNAILD</sequence>
<organism evidence="1 2">
    <name type="scientific">Orchesella dallaii</name>
    <dbReference type="NCBI Taxonomy" id="48710"/>
    <lineage>
        <taxon>Eukaryota</taxon>
        <taxon>Metazoa</taxon>
        <taxon>Ecdysozoa</taxon>
        <taxon>Arthropoda</taxon>
        <taxon>Hexapoda</taxon>
        <taxon>Collembola</taxon>
        <taxon>Entomobryomorpha</taxon>
        <taxon>Entomobryoidea</taxon>
        <taxon>Orchesellidae</taxon>
        <taxon>Orchesellinae</taxon>
        <taxon>Orchesella</taxon>
    </lineage>
</organism>
<proteinExistence type="predicted"/>